<keyword evidence="3" id="KW-1185">Reference proteome</keyword>
<feature type="region of interest" description="Disordered" evidence="1">
    <location>
        <begin position="1"/>
        <end position="30"/>
    </location>
</feature>
<proteinExistence type="predicted"/>
<evidence type="ECO:0000313" key="2">
    <source>
        <dbReference type="EMBL" id="GFH22470.1"/>
    </source>
</evidence>
<feature type="region of interest" description="Disordered" evidence="1">
    <location>
        <begin position="53"/>
        <end position="80"/>
    </location>
</feature>
<dbReference type="EMBL" id="BLLF01002047">
    <property type="protein sequence ID" value="GFH22470.1"/>
    <property type="molecule type" value="Genomic_DNA"/>
</dbReference>
<evidence type="ECO:0000256" key="1">
    <source>
        <dbReference type="SAM" id="MobiDB-lite"/>
    </source>
</evidence>
<comment type="caution">
    <text evidence="2">The sequence shown here is derived from an EMBL/GenBank/DDBJ whole genome shotgun (WGS) entry which is preliminary data.</text>
</comment>
<gene>
    <name evidence="2" type="ORF">HaLaN_19943</name>
</gene>
<evidence type="ECO:0000313" key="3">
    <source>
        <dbReference type="Proteomes" id="UP000485058"/>
    </source>
</evidence>
<dbReference type="Proteomes" id="UP000485058">
    <property type="component" value="Unassembled WGS sequence"/>
</dbReference>
<reference evidence="2 3" key="1">
    <citation type="submission" date="2020-02" db="EMBL/GenBank/DDBJ databases">
        <title>Draft genome sequence of Haematococcus lacustris strain NIES-144.</title>
        <authorList>
            <person name="Morimoto D."/>
            <person name="Nakagawa S."/>
            <person name="Yoshida T."/>
            <person name="Sawayama S."/>
        </authorList>
    </citation>
    <scope>NUCLEOTIDE SEQUENCE [LARGE SCALE GENOMIC DNA]</scope>
    <source>
        <strain evidence="2 3">NIES-144</strain>
    </source>
</reference>
<name>A0A699ZMT5_HAELA</name>
<protein>
    <submittedName>
        <fullName evidence="2">Uncharacterized protein</fullName>
    </submittedName>
</protein>
<dbReference type="AlphaFoldDB" id="A0A699ZMT5"/>
<sequence>MDLVAAGAHHWVQHRPSLDPGGPSPTPHACSRRWSCSRGGGVVWDLGRRSLPHAGAGRCGPQPALETVAKEPGGAAKGSS</sequence>
<organism evidence="2 3">
    <name type="scientific">Haematococcus lacustris</name>
    <name type="common">Green alga</name>
    <name type="synonym">Haematococcus pluvialis</name>
    <dbReference type="NCBI Taxonomy" id="44745"/>
    <lineage>
        <taxon>Eukaryota</taxon>
        <taxon>Viridiplantae</taxon>
        <taxon>Chlorophyta</taxon>
        <taxon>core chlorophytes</taxon>
        <taxon>Chlorophyceae</taxon>
        <taxon>CS clade</taxon>
        <taxon>Chlamydomonadales</taxon>
        <taxon>Haematococcaceae</taxon>
        <taxon>Haematococcus</taxon>
    </lineage>
</organism>
<accession>A0A699ZMT5</accession>